<comment type="caution">
    <text evidence="3">The sequence shown here is derived from an EMBL/GenBank/DDBJ whole genome shotgun (WGS) entry which is preliminary data.</text>
</comment>
<dbReference type="InterPro" id="IPR055940">
    <property type="entry name" value="DUF7518"/>
</dbReference>
<accession>A0A6B0T0Q9</accession>
<keyword evidence="1" id="KW-0175">Coiled coil</keyword>
<evidence type="ECO:0000256" key="2">
    <source>
        <dbReference type="SAM" id="MobiDB-lite"/>
    </source>
</evidence>
<feature type="compositionally biased region" description="Acidic residues" evidence="2">
    <location>
        <begin position="97"/>
        <end position="113"/>
    </location>
</feature>
<name>A0A6B0T0Q9_9EURY</name>
<gene>
    <name evidence="3" type="ORF">GRX03_07540</name>
</gene>
<dbReference type="Pfam" id="PF24362">
    <property type="entry name" value="DUF7518"/>
    <property type="match status" value="1"/>
</dbReference>
<dbReference type="AlphaFoldDB" id="A0A6B0T0Q9"/>
<sequence length="113" mass="11995">MCPNRVEELESRVQELEASVEGLTDELVECKVRIRELENAVDEDIGFGSEDAESGDDIETAEPSVGAETIDGETGEPFGAAESPAETEAEATKTEGADSENNTDDSDSDIIIA</sequence>
<dbReference type="RefSeq" id="WP_159763585.1">
    <property type="nucleotide sequence ID" value="NZ_WUUT01000002.1"/>
</dbReference>
<evidence type="ECO:0000313" key="3">
    <source>
        <dbReference type="EMBL" id="MXR51455.1"/>
    </source>
</evidence>
<feature type="compositionally biased region" description="Acidic residues" evidence="2">
    <location>
        <begin position="43"/>
        <end position="60"/>
    </location>
</feature>
<protein>
    <submittedName>
        <fullName evidence="3">BZIP transcription factor</fullName>
    </submittedName>
</protein>
<keyword evidence="4" id="KW-1185">Reference proteome</keyword>
<feature type="coiled-coil region" evidence="1">
    <location>
        <begin position="6"/>
        <end position="40"/>
    </location>
</feature>
<feature type="region of interest" description="Disordered" evidence="2">
    <location>
        <begin position="43"/>
        <end position="113"/>
    </location>
</feature>
<evidence type="ECO:0000313" key="4">
    <source>
        <dbReference type="Proteomes" id="UP000466535"/>
    </source>
</evidence>
<dbReference type="Gene3D" id="1.20.5.170">
    <property type="match status" value="1"/>
</dbReference>
<organism evidence="3 4">
    <name type="scientific">Halovenus carboxidivorans</name>
    <dbReference type="NCBI Taxonomy" id="2692199"/>
    <lineage>
        <taxon>Archaea</taxon>
        <taxon>Methanobacteriati</taxon>
        <taxon>Methanobacteriota</taxon>
        <taxon>Stenosarchaea group</taxon>
        <taxon>Halobacteria</taxon>
        <taxon>Halobacteriales</taxon>
        <taxon>Haloarculaceae</taxon>
        <taxon>Halovenus</taxon>
    </lineage>
</organism>
<evidence type="ECO:0000256" key="1">
    <source>
        <dbReference type="SAM" id="Coils"/>
    </source>
</evidence>
<dbReference type="Proteomes" id="UP000466535">
    <property type="component" value="Unassembled WGS sequence"/>
</dbReference>
<reference evidence="3 4" key="1">
    <citation type="submission" date="2019-12" db="EMBL/GenBank/DDBJ databases">
        <title>Isolation and characterization of three novel carbon monoxide-oxidizing members of Halobacteria from salione crusts and soils.</title>
        <authorList>
            <person name="Myers M.R."/>
            <person name="King G.M."/>
        </authorList>
    </citation>
    <scope>NUCLEOTIDE SEQUENCE [LARGE SCALE GENOMIC DNA]</scope>
    <source>
        <strain evidence="3 4">WSH3</strain>
    </source>
</reference>
<dbReference type="EMBL" id="WUUT01000002">
    <property type="protein sequence ID" value="MXR51455.1"/>
    <property type="molecule type" value="Genomic_DNA"/>
</dbReference>
<proteinExistence type="predicted"/>
<dbReference type="OrthoDB" id="270815at2157"/>